<dbReference type="RefSeq" id="WP_349431028.1">
    <property type="nucleotide sequence ID" value="NZ_CP157743.1"/>
</dbReference>
<gene>
    <name evidence="4" type="ORF">Q9L42_010510</name>
</gene>
<dbReference type="GO" id="GO:0006508">
    <property type="term" value="P:proteolysis"/>
    <property type="evidence" value="ECO:0007669"/>
    <property type="project" value="InterPro"/>
</dbReference>
<dbReference type="Pfam" id="PF01343">
    <property type="entry name" value="Peptidase_S49"/>
    <property type="match status" value="1"/>
</dbReference>
<dbReference type="AlphaFoldDB" id="A0AAU7NPB5"/>
<evidence type="ECO:0000256" key="1">
    <source>
        <dbReference type="ARBA" id="ARBA00008683"/>
    </source>
</evidence>
<feature type="region of interest" description="Disordered" evidence="2">
    <location>
        <begin position="281"/>
        <end position="324"/>
    </location>
</feature>
<name>A0AAU7NPB5_9GAMM</name>
<dbReference type="PANTHER" id="PTHR42987">
    <property type="entry name" value="PEPTIDASE S49"/>
    <property type="match status" value="1"/>
</dbReference>
<reference evidence="4 5" key="1">
    <citation type="journal article" date="2024" name="Microbiology">
        <title>Methylomarinum rosea sp. nov., a novel halophilic methanotrophic bacterium from the hypersaline Lake Elton.</title>
        <authorList>
            <person name="Suleimanov R.Z."/>
            <person name="Oshkin I.Y."/>
            <person name="Danilova O.V."/>
            <person name="Suzina N.E."/>
            <person name="Dedysh S.N."/>
        </authorList>
    </citation>
    <scope>NUCLEOTIDE SEQUENCE [LARGE SCALE GENOMIC DNA]</scope>
    <source>
        <strain evidence="4 5">Ch1-1</strain>
    </source>
</reference>
<dbReference type="SUPFAM" id="SSF52096">
    <property type="entry name" value="ClpP/crotonase"/>
    <property type="match status" value="1"/>
</dbReference>
<dbReference type="KEGG" id="mech:Q9L42_010510"/>
<sequence length="334" mass="34614">MIFTEKAYGLPKENLESLFDIEARLPRTVSESSMIAPQALKTESAQAIIQVDGVLFPKSNILTFFGFGTALSDIQALMTQAASDPQVKKIVLNFSSPGGSVTGVNELANAIKAMNKPTVAYVSGMAASAAYWLAAACDEIVIDATATLGSIGVVGIYSAKSKREIEIVSSNAPHKRPDLETDAGRSVAQSHVDALESVFVSALSQLRPSLSQDRIKALGGDVRVGANAVQAGLADGLGSLQGIMQGQQASKPALSALADDEIQAAHGWKQAADKVSALRGGGNGVKPGNGAKSIKTAQGRGKLGGKEFKKPTQAGESSGGWGGAIAKFKRDYGR</sequence>
<dbReference type="EMBL" id="CP157743">
    <property type="protein sequence ID" value="XBS18808.1"/>
    <property type="molecule type" value="Genomic_DNA"/>
</dbReference>
<evidence type="ECO:0000259" key="3">
    <source>
        <dbReference type="Pfam" id="PF01343"/>
    </source>
</evidence>
<evidence type="ECO:0000313" key="4">
    <source>
        <dbReference type="EMBL" id="XBS18808.1"/>
    </source>
</evidence>
<dbReference type="PANTHER" id="PTHR42987:SF4">
    <property type="entry name" value="PROTEASE SOHB-RELATED"/>
    <property type="match status" value="1"/>
</dbReference>
<accession>A0AAU7NPB5</accession>
<dbReference type="InterPro" id="IPR029045">
    <property type="entry name" value="ClpP/crotonase-like_dom_sf"/>
</dbReference>
<feature type="domain" description="Peptidase S49" evidence="3">
    <location>
        <begin position="112"/>
        <end position="244"/>
    </location>
</feature>
<proteinExistence type="inferred from homology"/>
<keyword evidence="5" id="KW-1185">Reference proteome</keyword>
<dbReference type="GO" id="GO:0008233">
    <property type="term" value="F:peptidase activity"/>
    <property type="evidence" value="ECO:0007669"/>
    <property type="project" value="InterPro"/>
</dbReference>
<comment type="similarity">
    <text evidence="1">Belongs to the peptidase S49 family.</text>
</comment>
<evidence type="ECO:0000256" key="2">
    <source>
        <dbReference type="SAM" id="MobiDB-lite"/>
    </source>
</evidence>
<dbReference type="Proteomes" id="UP001225378">
    <property type="component" value="Chromosome"/>
</dbReference>
<dbReference type="Gene3D" id="3.90.226.10">
    <property type="entry name" value="2-enoyl-CoA Hydratase, Chain A, domain 1"/>
    <property type="match status" value="1"/>
</dbReference>
<protein>
    <submittedName>
        <fullName evidence="4">S49 family peptidase</fullName>
    </submittedName>
</protein>
<dbReference type="InterPro" id="IPR002142">
    <property type="entry name" value="Peptidase_S49"/>
</dbReference>
<organism evidence="4 5">
    <name type="scientific">Methylomarinum roseum</name>
    <dbReference type="NCBI Taxonomy" id="3067653"/>
    <lineage>
        <taxon>Bacteria</taxon>
        <taxon>Pseudomonadati</taxon>
        <taxon>Pseudomonadota</taxon>
        <taxon>Gammaproteobacteria</taxon>
        <taxon>Methylococcales</taxon>
        <taxon>Methylococcaceae</taxon>
        <taxon>Methylomarinum</taxon>
    </lineage>
</organism>
<evidence type="ECO:0000313" key="5">
    <source>
        <dbReference type="Proteomes" id="UP001225378"/>
    </source>
</evidence>